<gene>
    <name evidence="1" type="ORF">HMPREF2531_03223</name>
</gene>
<dbReference type="PATRIC" id="fig|329854.7.peg.3292"/>
<dbReference type="Proteomes" id="UP000070319">
    <property type="component" value="Unassembled WGS sequence"/>
</dbReference>
<dbReference type="EMBL" id="LTDF01000129">
    <property type="protein sequence ID" value="KXT46037.1"/>
    <property type="molecule type" value="Genomic_DNA"/>
</dbReference>
<comment type="caution">
    <text evidence="1">The sequence shown here is derived from an EMBL/GenBank/DDBJ whole genome shotgun (WGS) entry which is preliminary data.</text>
</comment>
<sequence length="42" mass="5097">MEVNEGGFEKTPEIRMRRKKRLVWKRGMTNRIKDVCRLYLTG</sequence>
<name>A0A139L3L2_9BACE</name>
<protein>
    <submittedName>
        <fullName evidence="1">Uncharacterized protein</fullName>
    </submittedName>
</protein>
<accession>A0A139L3L2</accession>
<proteinExistence type="predicted"/>
<reference evidence="1 2" key="1">
    <citation type="submission" date="2016-02" db="EMBL/GenBank/DDBJ databases">
        <authorList>
            <person name="Wen L."/>
            <person name="He K."/>
            <person name="Yang H."/>
        </authorList>
    </citation>
    <scope>NUCLEOTIDE SEQUENCE [LARGE SCALE GENOMIC DNA]</scope>
    <source>
        <strain evidence="1 2">KLE1704</strain>
    </source>
</reference>
<organism evidence="1">
    <name type="scientific">Bacteroides intestinalis</name>
    <dbReference type="NCBI Taxonomy" id="329854"/>
    <lineage>
        <taxon>Bacteria</taxon>
        <taxon>Pseudomonadati</taxon>
        <taxon>Bacteroidota</taxon>
        <taxon>Bacteroidia</taxon>
        <taxon>Bacteroidales</taxon>
        <taxon>Bacteroidaceae</taxon>
        <taxon>Bacteroides</taxon>
    </lineage>
</organism>
<evidence type="ECO:0000313" key="2">
    <source>
        <dbReference type="Proteomes" id="UP000070319"/>
    </source>
</evidence>
<dbReference type="AlphaFoldDB" id="A0A139L3L2"/>
<evidence type="ECO:0000313" key="1">
    <source>
        <dbReference type="EMBL" id="KXT46037.1"/>
    </source>
</evidence>